<feature type="region of interest" description="Disordered" evidence="1">
    <location>
        <begin position="1"/>
        <end position="42"/>
    </location>
</feature>
<protein>
    <recommendedName>
        <fullName evidence="3">MYM-type domain-containing protein</fullName>
    </recommendedName>
</protein>
<evidence type="ECO:0000256" key="1">
    <source>
        <dbReference type="SAM" id="MobiDB-lite"/>
    </source>
</evidence>
<reference evidence="2" key="1">
    <citation type="journal article" date="2017" name="Science">
        <title>Giant viruses with an expanded complement of translation system components.</title>
        <authorList>
            <person name="Schulz F."/>
            <person name="Yutin N."/>
            <person name="Ivanova N.N."/>
            <person name="Ortega D.R."/>
            <person name="Lee T.K."/>
            <person name="Vierheilig J."/>
            <person name="Daims H."/>
            <person name="Horn M."/>
            <person name="Wagner M."/>
            <person name="Jensen G.J."/>
            <person name="Kyrpides N.C."/>
            <person name="Koonin E.V."/>
            <person name="Woyke T."/>
        </authorList>
    </citation>
    <scope>NUCLEOTIDE SEQUENCE</scope>
    <source>
        <strain evidence="2">CTV1</strain>
    </source>
</reference>
<evidence type="ECO:0008006" key="3">
    <source>
        <dbReference type="Google" id="ProtNLM"/>
    </source>
</evidence>
<accession>A0A1V0SCA1</accession>
<sequence>MEESQDIQNQNNITTQKKRGRPRKNLLENNKNTEKKKIQTDLSQQREIILHLPIQMKQVSNESNKKSTSESEKNDTTLVIKNADENVNNNTILTISDNIENCYESDNDNENVDELLEQLKTKEKIIKKLRDELCMYKQNASDNFTMTATREHKYIPIDVKLVDNNSGKTIIAEKTNIVCWWCTYNFDSIPCFIPEKHDNDKYYVFGCFCTLNCAVSYNLNMGDYKIYDRYSLIKKMYQNMYDINEEILIAPSREVLEKFGGPLTITEFRKNFKHCNKEYKLLMPPMIPSIPYVEERNREKSIINKNDTNRYDKKTKNVTIFDTFTVGR</sequence>
<proteinExistence type="predicted"/>
<dbReference type="EMBL" id="KY684084">
    <property type="protein sequence ID" value="ARF09343.1"/>
    <property type="molecule type" value="Genomic_DNA"/>
</dbReference>
<gene>
    <name evidence="2" type="ORF">Catovirus_2_292</name>
</gene>
<organism evidence="2">
    <name type="scientific">Catovirus CTV1</name>
    <dbReference type="NCBI Taxonomy" id="1977631"/>
    <lineage>
        <taxon>Viruses</taxon>
        <taxon>Varidnaviria</taxon>
        <taxon>Bamfordvirae</taxon>
        <taxon>Nucleocytoviricota</taxon>
        <taxon>Megaviricetes</taxon>
        <taxon>Imitervirales</taxon>
        <taxon>Mimiviridae</taxon>
        <taxon>Klosneuvirinae</taxon>
        <taxon>Catovirus</taxon>
    </lineage>
</organism>
<name>A0A1V0SCA1_9VIRU</name>
<evidence type="ECO:0000313" key="2">
    <source>
        <dbReference type="EMBL" id="ARF09343.1"/>
    </source>
</evidence>